<evidence type="ECO:0000256" key="3">
    <source>
        <dbReference type="SAM" id="MobiDB-lite"/>
    </source>
</evidence>
<dbReference type="Proteomes" id="UP001470230">
    <property type="component" value="Unassembled WGS sequence"/>
</dbReference>
<dbReference type="InterPro" id="IPR027417">
    <property type="entry name" value="P-loop_NTPase"/>
</dbReference>
<feature type="region of interest" description="Disordered" evidence="3">
    <location>
        <begin position="265"/>
        <end position="285"/>
    </location>
</feature>
<dbReference type="Pfam" id="PF07714">
    <property type="entry name" value="PK_Tyr_Ser-Thr"/>
    <property type="match status" value="1"/>
</dbReference>
<dbReference type="Pfam" id="PF09820">
    <property type="entry name" value="AAA-ATPase_like"/>
    <property type="match status" value="1"/>
</dbReference>
<keyword evidence="7" id="KW-1185">Reference proteome</keyword>
<dbReference type="InterPro" id="IPR000719">
    <property type="entry name" value="Prot_kinase_dom"/>
</dbReference>
<feature type="domain" description="Protein kinase" evidence="4">
    <location>
        <begin position="1"/>
        <end position="217"/>
    </location>
</feature>
<evidence type="ECO:0000259" key="5">
    <source>
        <dbReference type="PROSITE" id="PS51194"/>
    </source>
</evidence>
<feature type="domain" description="Helicase C-terminal" evidence="5">
    <location>
        <begin position="478"/>
        <end position="636"/>
    </location>
</feature>
<dbReference type="InterPro" id="IPR001245">
    <property type="entry name" value="Ser-Thr/Tyr_kinase_cat_dom"/>
</dbReference>
<proteinExistence type="inferred from homology"/>
<reference evidence="6 7" key="1">
    <citation type="submission" date="2024-04" db="EMBL/GenBank/DDBJ databases">
        <title>Tritrichomonas musculus Genome.</title>
        <authorList>
            <person name="Alves-Ferreira E."/>
            <person name="Grigg M."/>
            <person name="Lorenzi H."/>
            <person name="Galac M."/>
        </authorList>
    </citation>
    <scope>NUCLEOTIDE SEQUENCE [LARGE SCALE GENOMIC DNA]</scope>
    <source>
        <strain evidence="6 7">EAF2021</strain>
    </source>
</reference>
<evidence type="ECO:0000256" key="1">
    <source>
        <dbReference type="ARBA" id="ARBA00008171"/>
    </source>
</evidence>
<evidence type="ECO:0008006" key="8">
    <source>
        <dbReference type="Google" id="ProtNLM"/>
    </source>
</evidence>
<evidence type="ECO:0000313" key="7">
    <source>
        <dbReference type="Proteomes" id="UP001470230"/>
    </source>
</evidence>
<dbReference type="PROSITE" id="PS50011">
    <property type="entry name" value="PROTEIN_KINASE_DOM"/>
    <property type="match status" value="1"/>
</dbReference>
<dbReference type="SUPFAM" id="SSF56112">
    <property type="entry name" value="Protein kinase-like (PK-like)"/>
    <property type="match status" value="1"/>
</dbReference>
<dbReference type="EMBL" id="JAPFFF010000028">
    <property type="protein sequence ID" value="KAK8847280.1"/>
    <property type="molecule type" value="Genomic_DNA"/>
</dbReference>
<feature type="region of interest" description="Disordered" evidence="3">
    <location>
        <begin position="299"/>
        <end position="319"/>
    </location>
</feature>
<organism evidence="6 7">
    <name type="scientific">Tritrichomonas musculus</name>
    <dbReference type="NCBI Taxonomy" id="1915356"/>
    <lineage>
        <taxon>Eukaryota</taxon>
        <taxon>Metamonada</taxon>
        <taxon>Parabasalia</taxon>
        <taxon>Tritrichomonadida</taxon>
        <taxon>Tritrichomonadidae</taxon>
        <taxon>Tritrichomonas</taxon>
    </lineage>
</organism>
<protein>
    <recommendedName>
        <fullName evidence="8">Protein kinase domain-containing protein</fullName>
    </recommendedName>
</protein>
<sequence>MGDAKQLSHPAILKYIGYCSNNFYNEPKPVIISQFMPNRSLEEALYKPKNLSTLSHWNDTIKFINIFGIASAMSHLHSHNIIHGYLYPNNILLNYHMFPKVSDFQPFNFHGSTQNTIDTKTVIYTAPELCGNSNYSKEGDVYAFGMIMYEILTNEKPFKNLNFFEVLTKVATGNRPSINATIMDSYSKLIQKCWSQNPSDRPTFDDIVKMLRNDSLFMTDSTDRQECENYIEYIDEYQIIYEKTGKCLSFEDFVPSRLKMFEREDQTKQAETETQSNSSGQFDFTAKNNRNKLMDLFELDNKQSESNDKKIPEIKDGHNETNNQTILFDLINQDNKNKQNKIEILFELDDKNKQDKSSDNNSQSNHSKSDSQTILFDLFELENQSKENESDKSPKVKSQTKKSESEMQSNFISCPMTPQQNSSCKSIFLSNSEDLLKHINIRKIVKNNLKACDHPLLIKKQILSNSSDLINFSGKMIVLDKMLSNPQRKNKIIIISQINEMLDIISEYLITKKYKFDKFDSNIRGQKRQHLIDVFNDKNNDLFILLLDANSGLKGINFSAANTIIVYDADFEKINDIYFGSAEIYYLVSEKSCEQMKIKLSFDAFNKGVKINEEENEKILRYGAYYAFNSQEKELRNKVNETIESEIGRIIAKSRKLMEIEEDSIYLNNPNFWFNYLPTKMYNSYYNPEDLFFAKFSKEKLFVDKTKMINIINENFFEKDKRYLCVSRPRRFGKSYAAQMLCAYYSKGNDNKEIFQNLEVAQNPSWKNNINKYNVIFMDILQMVCKVKSQFSSGEQINIVHYIQSLVLNEIINVFPFIDIKNETLSSALEKIHNKTGQKFVIIIDEWDYILNNFPNNQVLLNDYATFIESMFKGIQTTNYISLAYLTGILPIKCHNLLSSYNNFLEFSMFTPYPFEECFGFTQDEVKKLCAGKSQNFESVEKFYDGYIFNGIHIFNPNSVICSIICNNCQSYWSRTGSYEKLADYINLNFDGLQDTIIQLLSESHYPLISSQYKSNINDFVDKEDVLIYLVHIGYLAYDNTSNKVFIPNLELFLEFDRAIRSIKNQNWANVIYALNRSEKLLDDTINGREKEVAEGIDKVHTDNVSILSYNNELSLSCVISLAYYSAIKYYSIIREFPLGKGFADVTFLPRKNVNQPAILIELKWNKSEFGAIKQIESKKYHGSLSNITDNDVILVGINYNKNDKTYTCQIRKYDFNTKTIKLFEKYSSQS</sequence>
<evidence type="ECO:0000259" key="4">
    <source>
        <dbReference type="PROSITE" id="PS50011"/>
    </source>
</evidence>
<dbReference type="Gene3D" id="1.10.510.10">
    <property type="entry name" value="Transferase(Phosphotransferase) domain 1"/>
    <property type="match status" value="1"/>
</dbReference>
<dbReference type="InterPro" id="IPR001650">
    <property type="entry name" value="Helicase_C-like"/>
</dbReference>
<evidence type="ECO:0000256" key="2">
    <source>
        <dbReference type="ARBA" id="ARBA00022801"/>
    </source>
</evidence>
<dbReference type="PANTHER" id="PTHR34825">
    <property type="entry name" value="CONSERVED PROTEIN, WITH A WEAK D-GALACTARATE DEHYDRATASE/ALTRONATE HYDROLASE DOMAIN"/>
    <property type="match status" value="1"/>
</dbReference>
<dbReference type="PROSITE" id="PS51194">
    <property type="entry name" value="HELICASE_CTER"/>
    <property type="match status" value="1"/>
</dbReference>
<dbReference type="InterPro" id="IPR011009">
    <property type="entry name" value="Kinase-like_dom_sf"/>
</dbReference>
<comment type="similarity">
    <text evidence="1">Belongs to the protein kinase superfamily. TKL Ser/Thr protein kinase family. ROCO subfamily.</text>
</comment>
<gene>
    <name evidence="6" type="ORF">M9Y10_019867</name>
</gene>
<feature type="compositionally biased region" description="Basic and acidic residues" evidence="3">
    <location>
        <begin position="384"/>
        <end position="394"/>
    </location>
</feature>
<feature type="region of interest" description="Disordered" evidence="3">
    <location>
        <begin position="384"/>
        <end position="409"/>
    </location>
</feature>
<dbReference type="InterPro" id="IPR049730">
    <property type="entry name" value="SNF2/RAD54-like_C"/>
</dbReference>
<dbReference type="SUPFAM" id="SSF52540">
    <property type="entry name" value="P-loop containing nucleoside triphosphate hydrolases"/>
    <property type="match status" value="2"/>
</dbReference>
<comment type="caution">
    <text evidence="6">The sequence shown here is derived from an EMBL/GenBank/DDBJ whole genome shotgun (WGS) entry which is preliminary data.</text>
</comment>
<evidence type="ECO:0000313" key="6">
    <source>
        <dbReference type="EMBL" id="KAK8847280.1"/>
    </source>
</evidence>
<accession>A0ABR2HJP0</accession>
<dbReference type="Pfam" id="PF08011">
    <property type="entry name" value="PDDEXK_9"/>
    <property type="match status" value="1"/>
</dbReference>
<dbReference type="InterPro" id="IPR012547">
    <property type="entry name" value="PDDEXK_9"/>
</dbReference>
<dbReference type="CDD" id="cd18793">
    <property type="entry name" value="SF2_C_SNF"/>
    <property type="match status" value="1"/>
</dbReference>
<name>A0ABR2HJP0_9EUKA</name>
<dbReference type="PANTHER" id="PTHR34825:SF1">
    <property type="entry name" value="AAA-ATPASE-LIKE DOMAIN-CONTAINING PROTEIN"/>
    <property type="match status" value="1"/>
</dbReference>
<feature type="compositionally biased region" description="Polar residues" evidence="3">
    <location>
        <begin position="272"/>
        <end position="285"/>
    </location>
</feature>
<dbReference type="Pfam" id="PF00271">
    <property type="entry name" value="Helicase_C"/>
    <property type="match status" value="1"/>
</dbReference>
<keyword evidence="2" id="KW-0378">Hydrolase</keyword>
<dbReference type="InterPro" id="IPR018631">
    <property type="entry name" value="AAA-ATPase-like_dom"/>
</dbReference>
<dbReference type="Gene3D" id="3.40.50.300">
    <property type="entry name" value="P-loop containing nucleotide triphosphate hydrolases"/>
    <property type="match status" value="2"/>
</dbReference>